<dbReference type="EMBL" id="FUXZ01000005">
    <property type="protein sequence ID" value="SKA64189.1"/>
    <property type="molecule type" value="Genomic_DNA"/>
</dbReference>
<gene>
    <name evidence="1" type="ORF">SAMN02745111_00920</name>
</gene>
<organism evidence="1 2">
    <name type="scientific">Eubacterium uniforme</name>
    <dbReference type="NCBI Taxonomy" id="39495"/>
    <lineage>
        <taxon>Bacteria</taxon>
        <taxon>Bacillati</taxon>
        <taxon>Bacillota</taxon>
        <taxon>Clostridia</taxon>
        <taxon>Eubacteriales</taxon>
        <taxon>Eubacteriaceae</taxon>
        <taxon>Eubacterium</taxon>
    </lineage>
</organism>
<name>A0A1T4VGW6_9FIRM</name>
<sequence length="44" mass="5241">MKKLYTENKSNSFALRLHDMGSDIKFYNITSFFCNVLNFEVFNI</sequence>
<accession>A0A1T4VGW6</accession>
<keyword evidence="2" id="KW-1185">Reference proteome</keyword>
<evidence type="ECO:0000313" key="1">
    <source>
        <dbReference type="EMBL" id="SKA64189.1"/>
    </source>
</evidence>
<dbReference type="AlphaFoldDB" id="A0A1T4VGW6"/>
<reference evidence="1 2" key="1">
    <citation type="submission" date="2017-02" db="EMBL/GenBank/DDBJ databases">
        <authorList>
            <person name="Peterson S.W."/>
        </authorList>
    </citation>
    <scope>NUCLEOTIDE SEQUENCE [LARGE SCALE GENOMIC DNA]</scope>
    <source>
        <strain evidence="1 2">ATCC 35992</strain>
    </source>
</reference>
<dbReference type="Proteomes" id="UP000190814">
    <property type="component" value="Unassembled WGS sequence"/>
</dbReference>
<protein>
    <submittedName>
        <fullName evidence="1">Uncharacterized protein</fullName>
    </submittedName>
</protein>
<proteinExistence type="predicted"/>
<evidence type="ECO:0000313" key="2">
    <source>
        <dbReference type="Proteomes" id="UP000190814"/>
    </source>
</evidence>